<dbReference type="RefSeq" id="WP_225676594.1">
    <property type="nucleotide sequence ID" value="NZ_JAEDAH010000097.1"/>
</dbReference>
<sequence>MRKIYLVCPASLSQMPYVQIYINTLKELDIDYDIISWDRRSELQGLKSNTFTDNNSSLRKGFLSYYLFSRFFKKKIGKHKNCIVVAFGIPVFFFMGRSFLKNHSVILDIRDHHKLRYIYPFLYRDLNLSVLNVISSKGFCSWLPKSARYTVNHNFILPDGRIPSPKPMDSNIHVISCIGALKDFEILSELLVFAKNLDEARIKFSFHGEGLINEQLKHLASDLSTVNIELTGAYSKNDEYYFYEKSDWINMFMSPNSLNNKTCLSNRLYNAAYFGKPLLCYSGSYISEVIEKFNLGIVFTSVDDFFDSFFAKAAAFDYENYNIGRQKFFEWVYSENLIFEKRLKAILGGS</sequence>
<proteinExistence type="predicted"/>
<keyword evidence="1" id="KW-0812">Transmembrane</keyword>
<name>A0ABS7ZX93_9GAMM</name>
<reference evidence="2 3" key="1">
    <citation type="submission" date="2020-12" db="EMBL/GenBank/DDBJ databases">
        <title>Novel Thalassolituus-related marine hydrocarbonoclastic bacteria mediated algae-derived hydrocarbons mineralization in twilight zone of the northern South China Sea.</title>
        <authorList>
            <person name="Dong C."/>
        </authorList>
    </citation>
    <scope>NUCLEOTIDE SEQUENCE [LARGE SCALE GENOMIC DNA]</scope>
    <source>
        <strain evidence="2 3">IMCC1826</strain>
    </source>
</reference>
<dbReference type="Proteomes" id="UP000714380">
    <property type="component" value="Unassembled WGS sequence"/>
</dbReference>
<comment type="caution">
    <text evidence="2">The sequence shown here is derived from an EMBL/GenBank/DDBJ whole genome shotgun (WGS) entry which is preliminary data.</text>
</comment>
<accession>A0ABS7ZX93</accession>
<gene>
    <name evidence="2" type="ORF">I9W95_15690</name>
</gene>
<dbReference type="Gene3D" id="3.40.50.2000">
    <property type="entry name" value="Glycogen Phosphorylase B"/>
    <property type="match status" value="1"/>
</dbReference>
<dbReference type="SUPFAM" id="SSF53756">
    <property type="entry name" value="UDP-Glycosyltransferase/glycogen phosphorylase"/>
    <property type="match status" value="1"/>
</dbReference>
<evidence type="ECO:0000313" key="3">
    <source>
        <dbReference type="Proteomes" id="UP000714380"/>
    </source>
</evidence>
<evidence type="ECO:0000313" key="2">
    <source>
        <dbReference type="EMBL" id="MCA6065041.1"/>
    </source>
</evidence>
<keyword evidence="1" id="KW-1133">Transmembrane helix</keyword>
<feature type="transmembrane region" description="Helical" evidence="1">
    <location>
        <begin position="82"/>
        <end position="100"/>
    </location>
</feature>
<evidence type="ECO:0008006" key="4">
    <source>
        <dbReference type="Google" id="ProtNLM"/>
    </source>
</evidence>
<evidence type="ECO:0000256" key="1">
    <source>
        <dbReference type="SAM" id="Phobius"/>
    </source>
</evidence>
<protein>
    <recommendedName>
        <fullName evidence="4">Glycosyl transferase family 1 domain-containing protein</fullName>
    </recommendedName>
</protein>
<keyword evidence="1" id="KW-0472">Membrane</keyword>
<keyword evidence="3" id="KW-1185">Reference proteome</keyword>
<organism evidence="2 3">
    <name type="scientific">Thalassolituus marinus</name>
    <dbReference type="NCBI Taxonomy" id="671053"/>
    <lineage>
        <taxon>Bacteria</taxon>
        <taxon>Pseudomonadati</taxon>
        <taxon>Pseudomonadota</taxon>
        <taxon>Gammaproteobacteria</taxon>
        <taxon>Oceanospirillales</taxon>
        <taxon>Oceanospirillaceae</taxon>
        <taxon>Thalassolituus</taxon>
    </lineage>
</organism>
<dbReference type="EMBL" id="JAEDAH010000097">
    <property type="protein sequence ID" value="MCA6065041.1"/>
    <property type="molecule type" value="Genomic_DNA"/>
</dbReference>